<keyword evidence="1" id="KW-1133">Transmembrane helix</keyword>
<dbReference type="GeneID" id="78363206"/>
<name>A0A227KR56_9BURK</name>
<gene>
    <name evidence="2" type="ORF">ADH67_01540</name>
</gene>
<evidence type="ECO:0000313" key="3">
    <source>
        <dbReference type="Proteomes" id="UP000214610"/>
    </source>
</evidence>
<organism evidence="2 3">
    <name type="scientific">Turicimonas muris</name>
    <dbReference type="NCBI Taxonomy" id="1796652"/>
    <lineage>
        <taxon>Bacteria</taxon>
        <taxon>Pseudomonadati</taxon>
        <taxon>Pseudomonadota</taxon>
        <taxon>Betaproteobacteria</taxon>
        <taxon>Burkholderiales</taxon>
        <taxon>Sutterellaceae</taxon>
        <taxon>Turicimonas</taxon>
    </lineage>
</organism>
<comment type="caution">
    <text evidence="2">The sequence shown here is derived from an EMBL/GenBank/DDBJ whole genome shotgun (WGS) entry which is preliminary data.</text>
</comment>
<feature type="transmembrane region" description="Helical" evidence="1">
    <location>
        <begin position="48"/>
        <end position="66"/>
    </location>
</feature>
<dbReference type="AlphaFoldDB" id="A0A227KR56"/>
<dbReference type="RefSeq" id="WP_066590996.1">
    <property type="nucleotide sequence ID" value="NZ_CAJTBZ010000006.1"/>
</dbReference>
<keyword evidence="1" id="KW-0812">Transmembrane</keyword>
<dbReference type="Proteomes" id="UP000214610">
    <property type="component" value="Unassembled WGS sequence"/>
</dbReference>
<keyword evidence="1" id="KW-0472">Membrane</keyword>
<dbReference type="EMBL" id="NHMP01000001">
    <property type="protein sequence ID" value="OXE51006.1"/>
    <property type="molecule type" value="Genomic_DNA"/>
</dbReference>
<reference evidence="3" key="1">
    <citation type="submission" date="2017-05" db="EMBL/GenBank/DDBJ databases">
        <title>Improved OligoMM genomes.</title>
        <authorList>
            <person name="Garzetti D."/>
        </authorList>
    </citation>
    <scope>NUCLEOTIDE SEQUENCE [LARGE SCALE GENOMIC DNA]</scope>
    <source>
        <strain evidence="3">YL45</strain>
    </source>
</reference>
<proteinExistence type="predicted"/>
<feature type="transmembrane region" description="Helical" evidence="1">
    <location>
        <begin position="7"/>
        <end position="28"/>
    </location>
</feature>
<evidence type="ECO:0000313" key="2">
    <source>
        <dbReference type="EMBL" id="OXE51006.1"/>
    </source>
</evidence>
<sequence length="86" mass="10234">MKSLGHKLFYAILFVSVLMVNPPIVFWVNDYCTAHPLTFGWPTMYLWLEFWFLVMIANFVVAAWKLKAWNCRQDNRPIEQVARPEL</sequence>
<keyword evidence="3" id="KW-1185">Reference proteome</keyword>
<evidence type="ECO:0008006" key="4">
    <source>
        <dbReference type="Google" id="ProtNLM"/>
    </source>
</evidence>
<protein>
    <recommendedName>
        <fullName evidence="4">DUF3311 domain-containing protein</fullName>
    </recommendedName>
</protein>
<accession>A0A227KR56</accession>
<evidence type="ECO:0000256" key="1">
    <source>
        <dbReference type="SAM" id="Phobius"/>
    </source>
</evidence>